<comment type="caution">
    <text evidence="12">The sequence shown here is derived from an EMBL/GenBank/DDBJ whole genome shotgun (WGS) entry which is preliminary data.</text>
</comment>
<dbReference type="Proteomes" id="UP001151760">
    <property type="component" value="Unassembled WGS sequence"/>
</dbReference>
<dbReference type="Pfam" id="PF13976">
    <property type="entry name" value="gag_pre-integrs"/>
    <property type="match status" value="1"/>
</dbReference>
<reference evidence="12" key="1">
    <citation type="journal article" date="2022" name="Int. J. Mol. Sci.">
        <title>Draft Genome of Tanacetum Coccineum: Genomic Comparison of Closely Related Tanacetum-Family Plants.</title>
        <authorList>
            <person name="Yamashiro T."/>
            <person name="Shiraishi A."/>
            <person name="Nakayama K."/>
            <person name="Satake H."/>
        </authorList>
    </citation>
    <scope>NUCLEOTIDE SEQUENCE</scope>
</reference>
<evidence type="ECO:0000256" key="5">
    <source>
        <dbReference type="ARBA" id="ARBA00022842"/>
    </source>
</evidence>
<dbReference type="PANTHER" id="PTHR42648:SF11">
    <property type="entry name" value="TRANSPOSON TY4-P GAG-POL POLYPROTEIN"/>
    <property type="match status" value="1"/>
</dbReference>
<evidence type="ECO:0000256" key="10">
    <source>
        <dbReference type="SAM" id="MobiDB-lite"/>
    </source>
</evidence>
<feature type="region of interest" description="Disordered" evidence="10">
    <location>
        <begin position="1"/>
        <end position="22"/>
    </location>
</feature>
<dbReference type="PANTHER" id="PTHR42648">
    <property type="entry name" value="TRANSPOSASE, PUTATIVE-RELATED"/>
    <property type="match status" value="1"/>
</dbReference>
<dbReference type="PROSITE" id="PS50994">
    <property type="entry name" value="INTEGRASE"/>
    <property type="match status" value="1"/>
</dbReference>
<dbReference type="InterPro" id="IPR039537">
    <property type="entry name" value="Retrotran_Ty1/copia-like"/>
</dbReference>
<evidence type="ECO:0000313" key="12">
    <source>
        <dbReference type="EMBL" id="GJT94570.1"/>
    </source>
</evidence>
<keyword evidence="9" id="KW-0233">DNA recombination</keyword>
<evidence type="ECO:0000256" key="6">
    <source>
        <dbReference type="ARBA" id="ARBA00022908"/>
    </source>
</evidence>
<keyword evidence="8" id="KW-0548">Nucleotidyltransferase</keyword>
<name>A0ABQ5I3A3_9ASTR</name>
<keyword evidence="7" id="KW-0695">RNA-directed DNA polymerase</keyword>
<protein>
    <submittedName>
        <fullName evidence="12">Integrase, catalytic region, zinc finger, CCHC-type containing protein</fullName>
    </submittedName>
</protein>
<proteinExistence type="predicted"/>
<dbReference type="InterPro" id="IPR001584">
    <property type="entry name" value="Integrase_cat-core"/>
</dbReference>
<feature type="compositionally biased region" description="Polar residues" evidence="10">
    <location>
        <begin position="347"/>
        <end position="357"/>
    </location>
</feature>
<reference evidence="12" key="2">
    <citation type="submission" date="2022-01" db="EMBL/GenBank/DDBJ databases">
        <authorList>
            <person name="Yamashiro T."/>
            <person name="Shiraishi A."/>
            <person name="Satake H."/>
            <person name="Nakayama K."/>
        </authorList>
    </citation>
    <scope>NUCLEOTIDE SEQUENCE</scope>
</reference>
<gene>
    <name evidence="12" type="ORF">Tco_1090088</name>
</gene>
<keyword evidence="8" id="KW-0808">Transferase</keyword>
<evidence type="ECO:0000256" key="1">
    <source>
        <dbReference type="ARBA" id="ARBA00022722"/>
    </source>
</evidence>
<dbReference type="SUPFAM" id="SSF53098">
    <property type="entry name" value="Ribonuclease H-like"/>
    <property type="match status" value="1"/>
</dbReference>
<evidence type="ECO:0000313" key="13">
    <source>
        <dbReference type="Proteomes" id="UP001151760"/>
    </source>
</evidence>
<dbReference type="EMBL" id="BQNB010020308">
    <property type="protein sequence ID" value="GJT94570.1"/>
    <property type="molecule type" value="Genomic_DNA"/>
</dbReference>
<dbReference type="InterPro" id="IPR025724">
    <property type="entry name" value="GAG-pre-integrase_dom"/>
</dbReference>
<keyword evidence="1" id="KW-0540">Nuclease</keyword>
<dbReference type="Gene3D" id="3.30.420.10">
    <property type="entry name" value="Ribonuclease H-like superfamily/Ribonuclease H"/>
    <property type="match status" value="1"/>
</dbReference>
<feature type="region of interest" description="Disordered" evidence="10">
    <location>
        <begin position="347"/>
        <end position="367"/>
    </location>
</feature>
<evidence type="ECO:0000256" key="2">
    <source>
        <dbReference type="ARBA" id="ARBA00022723"/>
    </source>
</evidence>
<keyword evidence="3" id="KW-0255">Endonuclease</keyword>
<dbReference type="InterPro" id="IPR036397">
    <property type="entry name" value="RNaseH_sf"/>
</dbReference>
<keyword evidence="2" id="KW-0479">Metal-binding</keyword>
<feature type="region of interest" description="Disordered" evidence="10">
    <location>
        <begin position="282"/>
        <end position="302"/>
    </location>
</feature>
<keyword evidence="5" id="KW-0460">Magnesium</keyword>
<evidence type="ECO:0000256" key="3">
    <source>
        <dbReference type="ARBA" id="ARBA00022759"/>
    </source>
</evidence>
<evidence type="ECO:0000256" key="9">
    <source>
        <dbReference type="ARBA" id="ARBA00023172"/>
    </source>
</evidence>
<keyword evidence="13" id="KW-1185">Reference proteome</keyword>
<keyword evidence="8" id="KW-0239">DNA-directed DNA polymerase</keyword>
<evidence type="ECO:0000256" key="4">
    <source>
        <dbReference type="ARBA" id="ARBA00022801"/>
    </source>
</evidence>
<feature type="compositionally biased region" description="Polar residues" evidence="10">
    <location>
        <begin position="1"/>
        <end position="15"/>
    </location>
</feature>
<evidence type="ECO:0000256" key="7">
    <source>
        <dbReference type="ARBA" id="ARBA00022918"/>
    </source>
</evidence>
<dbReference type="InterPro" id="IPR012337">
    <property type="entry name" value="RNaseH-like_sf"/>
</dbReference>
<feature type="compositionally biased region" description="Basic and acidic residues" evidence="10">
    <location>
        <begin position="358"/>
        <end position="367"/>
    </location>
</feature>
<accession>A0ABQ5I3A3</accession>
<keyword evidence="4" id="KW-0378">Hydrolase</keyword>
<organism evidence="12 13">
    <name type="scientific">Tanacetum coccineum</name>
    <dbReference type="NCBI Taxonomy" id="301880"/>
    <lineage>
        <taxon>Eukaryota</taxon>
        <taxon>Viridiplantae</taxon>
        <taxon>Streptophyta</taxon>
        <taxon>Embryophyta</taxon>
        <taxon>Tracheophyta</taxon>
        <taxon>Spermatophyta</taxon>
        <taxon>Magnoliopsida</taxon>
        <taxon>eudicotyledons</taxon>
        <taxon>Gunneridae</taxon>
        <taxon>Pentapetalae</taxon>
        <taxon>asterids</taxon>
        <taxon>campanulids</taxon>
        <taxon>Asterales</taxon>
        <taxon>Asteraceae</taxon>
        <taxon>Asteroideae</taxon>
        <taxon>Anthemideae</taxon>
        <taxon>Anthemidinae</taxon>
        <taxon>Tanacetum</taxon>
    </lineage>
</organism>
<keyword evidence="6" id="KW-0229">DNA integration</keyword>
<feature type="domain" description="Integrase catalytic" evidence="11">
    <location>
        <begin position="88"/>
        <end position="308"/>
    </location>
</feature>
<evidence type="ECO:0000259" key="11">
    <source>
        <dbReference type="PROSITE" id="PS50994"/>
    </source>
</evidence>
<sequence>MSSMSEDIQCASSDTRPPMLDRTDFESWQQRTKLRVKRQHENVRQRRLKIRLLQGQDANNVSQENGAGLPPPPDYSKENLLATFTPQRNLTPEQIFWSIDDNDRKKAETSVPKPISALTVSEFCGKIIGQSDFWEMIISELSWVMEIYVIVTCDFCVILRELLKGVVSTNLYTISIDDMMKSSPICLLSKASKSKSWLWHRRLNHLNFGTINDLARKDLVRGVGIFHQKSIPRTPQQNGIVERRNRTLMEAARTMMIFSKAPMFLWAEVLFHRGTSLYSSIAQGGPSTSASSSTSNMHHPIQHQGIAEEPTLEDSPITHDVLHPLFNMFMGERFALSSSGMLIQRNQQSLINPTRSSQKMDQRSSSG</sequence>
<evidence type="ECO:0000256" key="8">
    <source>
        <dbReference type="ARBA" id="ARBA00022932"/>
    </source>
</evidence>